<dbReference type="KEGG" id="slom:PXH66_11100"/>
<keyword evidence="1" id="KW-0732">Signal</keyword>
<dbReference type="Gene3D" id="2.60.40.10">
    <property type="entry name" value="Immunoglobulins"/>
    <property type="match status" value="1"/>
</dbReference>
<dbReference type="Proteomes" id="UP001218638">
    <property type="component" value="Chromosome"/>
</dbReference>
<dbReference type="InterPro" id="IPR036179">
    <property type="entry name" value="Ig-like_dom_sf"/>
</dbReference>
<proteinExistence type="predicted"/>
<dbReference type="InterPro" id="IPR013783">
    <property type="entry name" value="Ig-like_fold"/>
</dbReference>
<accession>A0AAF0I665</accession>
<protein>
    <submittedName>
        <fullName evidence="2">Immunoglobulin domain-containing protein</fullName>
    </submittedName>
</protein>
<dbReference type="EMBL" id="CP119075">
    <property type="protein sequence ID" value="WED67395.1"/>
    <property type="molecule type" value="Genomic_DNA"/>
</dbReference>
<dbReference type="SUPFAM" id="SSF110296">
    <property type="entry name" value="Oligoxyloglucan reducing end-specific cellobiohydrolase"/>
    <property type="match status" value="1"/>
</dbReference>
<dbReference type="InterPro" id="IPR036278">
    <property type="entry name" value="Sialidase_sf"/>
</dbReference>
<feature type="signal peptide" evidence="1">
    <location>
        <begin position="1"/>
        <end position="20"/>
    </location>
</feature>
<reference evidence="2" key="1">
    <citation type="submission" date="2023-03" db="EMBL/GenBank/DDBJ databases">
        <title>Lomoglobus Profundus gen. nov., sp. nov., a novel member of the phylum Verrucomicrobia, isolated from deep-marine sediment of South China Sea.</title>
        <authorList>
            <person name="Ahmad T."/>
            <person name="Ishaq S.E."/>
            <person name="Wang F."/>
        </authorList>
    </citation>
    <scope>NUCLEOTIDE SEQUENCE</scope>
    <source>
        <strain evidence="2">LMO-M01</strain>
    </source>
</reference>
<name>A0AAF0I665_9BACT</name>
<dbReference type="AlphaFoldDB" id="A0AAF0I665"/>
<evidence type="ECO:0000313" key="3">
    <source>
        <dbReference type="Proteomes" id="UP001218638"/>
    </source>
</evidence>
<dbReference type="RefSeq" id="WP_330931549.1">
    <property type="nucleotide sequence ID" value="NZ_CP119075.1"/>
</dbReference>
<keyword evidence="3" id="KW-1185">Reference proteome</keyword>
<sequence>MPFLRLLLIFFGLSATAAFAQSAWRFTQPLPAPEQIRDIAANDHQIILAGEAGLIVSSTDGETWVRRQTGTRESFNEVHFLNGRWFATGHSGSIFNSNDGITWAQRTNLRGSGAMAYGNDVFVALTSDYEQSVRVSSDGDNWTSSHLRPGQNALGRGIVFAYGKFWAGSAIRAGLYHSTDGISWSFQPLSTANGNVARVVQANGRLFALVKYSSTSTMLFELEDGVSWVERGGSMVDFGYLDGRYYKRELNNLTLVSPNTLDWTLAPNIPATLDLSHLTRFQSTTFGIVSNLSKLIQSDDGLNWGPVGDQLTFTSTNGAARVGEEVLASNGWFTSDGESWQQGGFVPPSADYYFLCNVNARAYALVPQRFAEGQHVTELWVIDGVTTAHLAATLDVRLVDPNIWFANGYYFISSPDQGARILIRSEDGETWTRLAASLEAPEIDRIIGCDGDAIYIREAGNVGDVWRSTDGVNWSINLKSTHGARITSIAADSDNLIAGSDRGFYHKPIVGGSWSYYPGPALQELFFDGQSICAYARGFDGPYGALLNLTENLTWSADLAIPETYDTCFVTLPGRTIALVDHAVAVRDHDASLTLNRGLPSVIEAVIGQPMTISVTASSVEDDTLFYQWFADGLDIEGANSATLGLSYSVMDSAPSSIGVRVSDGTSIVHAESPFRLFEQAAPQFYPPAGDPLSVYFTRGAGETATVRLSANVLAAGNPTYTWSRNGIVIDTPNTRVLRLHVQPADAGDVYTVAVTNASGSISTSHTLVGPQPILSSDTYVTTTYNPYFETSNVVIEASADWATSFQWFCNGVAVPDANQAIFRNEQLSADQSGLYVLEARNGWGVARTDARFISVTGSRITNISVRAEAGTGENTLTPGVVIARLRGDLSPLVRAIGPSLTPFGIAAPLRDPALKAIDENGRVVASGDQWGGSPFMESLFTRVGAFPLDAASLDATVVASRLRYDGNISRFTAPVESVLGDVGDALVEVYDTGRTNDLDRLINLSCRARVSPAHPLIAGFVIDGEGPVKLLIRAGGSALKSFDIASYLANPRLTLFDADQREIGNNDTWHQAANITELRAAASLVGAFDFAEDSNDAASLVTLYPGVYTVMVEGVDAARGVALVELYEVP</sequence>
<feature type="chain" id="PRO_5041992496" evidence="1">
    <location>
        <begin position="21"/>
        <end position="1131"/>
    </location>
</feature>
<evidence type="ECO:0000256" key="1">
    <source>
        <dbReference type="SAM" id="SignalP"/>
    </source>
</evidence>
<dbReference type="SUPFAM" id="SSF50939">
    <property type="entry name" value="Sialidases"/>
    <property type="match status" value="1"/>
</dbReference>
<evidence type="ECO:0000313" key="2">
    <source>
        <dbReference type="EMBL" id="WED67395.1"/>
    </source>
</evidence>
<gene>
    <name evidence="2" type="ORF">PXH66_11100</name>
</gene>
<dbReference type="SUPFAM" id="SSF48726">
    <property type="entry name" value="Immunoglobulin"/>
    <property type="match status" value="1"/>
</dbReference>
<organism evidence="2 3">
    <name type="scientific">Synoicihabitans lomoniglobus</name>
    <dbReference type="NCBI Taxonomy" id="2909285"/>
    <lineage>
        <taxon>Bacteria</taxon>
        <taxon>Pseudomonadati</taxon>
        <taxon>Verrucomicrobiota</taxon>
        <taxon>Opitutia</taxon>
        <taxon>Opitutales</taxon>
        <taxon>Opitutaceae</taxon>
        <taxon>Synoicihabitans</taxon>
    </lineage>
</organism>